<dbReference type="AlphaFoldDB" id="A0AAU6PG61"/>
<dbReference type="InterPro" id="IPR003593">
    <property type="entry name" value="AAA+_ATPase"/>
</dbReference>
<feature type="domain" description="AAA+ ATPase" evidence="1">
    <location>
        <begin position="15"/>
        <end position="184"/>
    </location>
</feature>
<name>A0AAU6PG61_9GAMM</name>
<dbReference type="GO" id="GO:0016887">
    <property type="term" value="F:ATP hydrolysis activity"/>
    <property type="evidence" value="ECO:0007669"/>
    <property type="project" value="InterPro"/>
</dbReference>
<evidence type="ECO:0000259" key="1">
    <source>
        <dbReference type="SMART" id="SM00382"/>
    </source>
</evidence>
<dbReference type="Pfam" id="PF07728">
    <property type="entry name" value="AAA_5"/>
    <property type="match status" value="1"/>
</dbReference>
<gene>
    <name evidence="2" type="primary">mcrB</name>
    <name evidence="2" type="ORF">Ctma_0691</name>
</gene>
<dbReference type="InterPro" id="IPR027417">
    <property type="entry name" value="P-loop_NTPase"/>
</dbReference>
<dbReference type="PANTHER" id="PTHR37291:SF1">
    <property type="entry name" value="TYPE IV METHYL-DIRECTED RESTRICTION ENZYME ECOKMCRB SUBUNIT"/>
    <property type="match status" value="1"/>
</dbReference>
<dbReference type="PANTHER" id="PTHR37291">
    <property type="entry name" value="5-METHYLCYTOSINE-SPECIFIC RESTRICTION ENZYME B"/>
    <property type="match status" value="1"/>
</dbReference>
<proteinExistence type="predicted"/>
<evidence type="ECO:0000313" key="2">
    <source>
        <dbReference type="EMBL" id="WXT99985.1"/>
    </source>
</evidence>
<sequence length="268" mass="30743">MINEELQKKIKLLKHKKQIILQGSPGTGKTREAKEIAEEMAPNNYKLIQFHPAYSYEDFVRGIVATTTDDGQVSYKVQNKVLAEMAENANKEYKLAKDEDRKPTNFVLIIDEINRANLSSVLGELIYALEYRGEAVESMYELDGSREIVLPENLYIIGTMNTADRSVGHIDYAIRRRFAFVDVNTDESVIPKNAKSLFGEIKHLFNEYLSEEFELNDVMIGHSYFLADDLKQALKYEIKPILYEYLKDGVLTCEKDKINDLKTIQIKG</sequence>
<dbReference type="EMBL" id="CP138327">
    <property type="protein sequence ID" value="WXT99985.1"/>
    <property type="molecule type" value="Genomic_DNA"/>
</dbReference>
<dbReference type="EC" id="3.1.21.-" evidence="2"/>
<dbReference type="GO" id="GO:0005524">
    <property type="term" value="F:ATP binding"/>
    <property type="evidence" value="ECO:0007669"/>
    <property type="project" value="InterPro"/>
</dbReference>
<accession>A0AAU6PG61</accession>
<reference evidence="2" key="1">
    <citation type="submission" date="2023-10" db="EMBL/GenBank/DDBJ databases">
        <title>The first scallop-associated chemosynthetic bacterial symbiont.</title>
        <authorList>
            <person name="Lin Y.-T."/>
            <person name="Sun J."/>
            <person name="Ip J.C.-H."/>
            <person name="He X."/>
            <person name="Gao Z.-M."/>
            <person name="Perez M."/>
            <person name="Xu T."/>
            <person name="Qian P.-Y."/>
            <person name="Qiu J.-W."/>
        </authorList>
    </citation>
    <scope>NUCLEOTIDE SEQUENCE</scope>
    <source>
        <strain evidence="2">Gill1</strain>
    </source>
</reference>
<dbReference type="InterPro" id="IPR052934">
    <property type="entry name" value="Methyl-DNA_Rec/Restrict_Enz"/>
</dbReference>
<protein>
    <submittedName>
        <fullName evidence="2">5-methylcytosine-specific restriction enzyme B</fullName>
        <ecNumber evidence="2">3.1.21.-</ecNumber>
    </submittedName>
</protein>
<organism evidence="2">
    <name type="scientific">Catillopecten margaritatus gill symbiont</name>
    <dbReference type="NCBI Taxonomy" id="3083288"/>
    <lineage>
        <taxon>Bacteria</taxon>
        <taxon>Pseudomonadati</taxon>
        <taxon>Pseudomonadota</taxon>
        <taxon>Gammaproteobacteria</taxon>
        <taxon>sulfur-oxidizing symbionts</taxon>
    </lineage>
</organism>
<dbReference type="InterPro" id="IPR011704">
    <property type="entry name" value="ATPase_dyneun-rel_AAA"/>
</dbReference>
<keyword evidence="2" id="KW-0378">Hydrolase</keyword>
<dbReference type="SMART" id="SM00382">
    <property type="entry name" value="AAA"/>
    <property type="match status" value="1"/>
</dbReference>
<dbReference type="Gene3D" id="3.40.50.300">
    <property type="entry name" value="P-loop containing nucleotide triphosphate hydrolases"/>
    <property type="match status" value="1"/>
</dbReference>
<dbReference type="SUPFAM" id="SSF52540">
    <property type="entry name" value="P-loop containing nucleoside triphosphate hydrolases"/>
    <property type="match status" value="1"/>
</dbReference>